<keyword evidence="4 10" id="KW-0812">Transmembrane</keyword>
<feature type="domain" description="Major facilitator superfamily (MFS) profile" evidence="11">
    <location>
        <begin position="49"/>
        <end position="484"/>
    </location>
</feature>
<feature type="transmembrane region" description="Helical" evidence="10">
    <location>
        <begin position="284"/>
        <end position="303"/>
    </location>
</feature>
<dbReference type="InterPro" id="IPR011701">
    <property type="entry name" value="MFS"/>
</dbReference>
<feature type="transmembrane region" description="Helical" evidence="10">
    <location>
        <begin position="395"/>
        <end position="416"/>
    </location>
</feature>
<evidence type="ECO:0000256" key="10">
    <source>
        <dbReference type="SAM" id="Phobius"/>
    </source>
</evidence>
<feature type="transmembrane region" description="Helical" evidence="10">
    <location>
        <begin position="323"/>
        <end position="343"/>
    </location>
</feature>
<keyword evidence="6 10" id="KW-0472">Membrane</keyword>
<dbReference type="PANTHER" id="PTHR23502:SF186">
    <property type="entry name" value="MAJOR FACILITATOR SUPERFAMILY (MFS) PROFILE DOMAIN-CONTAINING PROTEIN"/>
    <property type="match status" value="1"/>
</dbReference>
<evidence type="ECO:0000256" key="3">
    <source>
        <dbReference type="ARBA" id="ARBA00022475"/>
    </source>
</evidence>
<dbReference type="PANTHER" id="PTHR23502">
    <property type="entry name" value="MAJOR FACILITATOR SUPERFAMILY"/>
    <property type="match status" value="1"/>
</dbReference>
<feature type="transmembrane region" description="Helical" evidence="10">
    <location>
        <begin position="460"/>
        <end position="479"/>
    </location>
</feature>
<evidence type="ECO:0000256" key="7">
    <source>
        <dbReference type="ARBA" id="ARBA00023180"/>
    </source>
</evidence>
<evidence type="ECO:0000256" key="2">
    <source>
        <dbReference type="ARBA" id="ARBA00022448"/>
    </source>
</evidence>
<dbReference type="FunFam" id="1.20.1250.20:FF:000011">
    <property type="entry name" value="MFS multidrug transporter, putative"/>
    <property type="match status" value="1"/>
</dbReference>
<dbReference type="AlphaFoldDB" id="A0A8K0NJF8"/>
<dbReference type="GO" id="GO:0022857">
    <property type="term" value="F:transmembrane transporter activity"/>
    <property type="evidence" value="ECO:0007669"/>
    <property type="project" value="InterPro"/>
</dbReference>
<dbReference type="Proteomes" id="UP000811619">
    <property type="component" value="Unassembled WGS sequence"/>
</dbReference>
<comment type="subcellular location">
    <subcellularLocation>
        <location evidence="1">Cell membrane</location>
        <topology evidence="1">Multi-pass membrane protein</topology>
    </subcellularLocation>
</comment>
<reference evidence="12" key="1">
    <citation type="journal article" date="2020" name="bioRxiv">
        <title>Whole genome comparisons of ergot fungi reveals the divergence and evolution of species within the genus Claviceps are the result of varying mechanisms driving genome evolution and host range expansion.</title>
        <authorList>
            <person name="Wyka S.A."/>
            <person name="Mondo S.J."/>
            <person name="Liu M."/>
            <person name="Dettman J."/>
            <person name="Nalam V."/>
            <person name="Broders K.D."/>
        </authorList>
    </citation>
    <scope>NUCLEOTIDE SEQUENCE</scope>
    <source>
        <strain evidence="12">CCC 489</strain>
    </source>
</reference>
<feature type="transmembrane region" description="Helical" evidence="10">
    <location>
        <begin position="208"/>
        <end position="227"/>
    </location>
</feature>
<keyword evidence="7" id="KW-0325">Glycoprotein</keyword>
<evidence type="ECO:0000256" key="1">
    <source>
        <dbReference type="ARBA" id="ARBA00004651"/>
    </source>
</evidence>
<feature type="transmembrane region" description="Helical" evidence="10">
    <location>
        <begin position="88"/>
        <end position="107"/>
    </location>
</feature>
<organism evidence="12 13">
    <name type="scientific">Claviceps africana</name>
    <dbReference type="NCBI Taxonomy" id="83212"/>
    <lineage>
        <taxon>Eukaryota</taxon>
        <taxon>Fungi</taxon>
        <taxon>Dikarya</taxon>
        <taxon>Ascomycota</taxon>
        <taxon>Pezizomycotina</taxon>
        <taxon>Sordariomycetes</taxon>
        <taxon>Hypocreomycetidae</taxon>
        <taxon>Hypocreales</taxon>
        <taxon>Clavicipitaceae</taxon>
        <taxon>Claviceps</taxon>
    </lineage>
</organism>
<evidence type="ECO:0000313" key="13">
    <source>
        <dbReference type="Proteomes" id="UP000811619"/>
    </source>
</evidence>
<sequence length="548" mass="59465">MLTHVLSLTSNKPYRTKHIDDSAPVLDANGHLAFSESDVENPRNWSVARRVTVTASAILLVLNAVFASSAPSGCLGSVVVEFGVSAEAAALVITLFLLGYCAGPLLFGPLSELYGRRWVFYVSFTLYVAFTFLCAFAPSFAALLVGRFLTGTLVSAPMTNAPGVLVDVWEHTDRSVSMALFATVVWIGPAMAPVVGGFIQLTEQDWRYVFYVLLGLGGLTWLVMLTIPETYPPRILVHKARRIRDARVPGFQDVRAPAEASGLDPAAVFTVALTRPWSILFDPISFFCALYLAVVYMLLYMLFTIYPIVFQERRGWNAGVGQLPLAGTVVGAVAGGAVMVFDAKRQGRKLERGEIRPQDVQPEHGLTPALYGGIGFAASIFWFAWTAEYNDVPWIVPTIAGGFLSAFMLLIFVTYLNYLVDVYLMYAASAMAANTIVRSACGAAAPLFTRQMFHKLGVGAGGSLIGGVAVLLAIVPFVFRRYGEAIRTRSRFAPTSLKQQQRRLASKDEEEAASPAAFTSPPSSERRAASDAEEALEKNETTNPVNPA</sequence>
<evidence type="ECO:0000256" key="9">
    <source>
        <dbReference type="SAM" id="MobiDB-lite"/>
    </source>
</evidence>
<feature type="compositionally biased region" description="Low complexity" evidence="9">
    <location>
        <begin position="513"/>
        <end position="523"/>
    </location>
</feature>
<keyword evidence="2" id="KW-0813">Transport</keyword>
<dbReference type="CDD" id="cd17323">
    <property type="entry name" value="MFS_Tpo1_MDR_like"/>
    <property type="match status" value="1"/>
</dbReference>
<evidence type="ECO:0000313" key="12">
    <source>
        <dbReference type="EMBL" id="KAG5927110.1"/>
    </source>
</evidence>
<feature type="compositionally biased region" description="Basic and acidic residues" evidence="9">
    <location>
        <begin position="524"/>
        <end position="540"/>
    </location>
</feature>
<dbReference type="OrthoDB" id="6770063at2759"/>
<evidence type="ECO:0000256" key="5">
    <source>
        <dbReference type="ARBA" id="ARBA00022989"/>
    </source>
</evidence>
<dbReference type="InterPro" id="IPR036259">
    <property type="entry name" value="MFS_trans_sf"/>
</dbReference>
<comment type="caution">
    <text evidence="12">The sequence shown here is derived from an EMBL/GenBank/DDBJ whole genome shotgun (WGS) entry which is preliminary data.</text>
</comment>
<accession>A0A8K0NJF8</accession>
<feature type="transmembrane region" description="Helical" evidence="10">
    <location>
        <begin position="178"/>
        <end position="202"/>
    </location>
</feature>
<evidence type="ECO:0000256" key="4">
    <source>
        <dbReference type="ARBA" id="ARBA00022692"/>
    </source>
</evidence>
<evidence type="ECO:0000256" key="6">
    <source>
        <dbReference type="ARBA" id="ARBA00023136"/>
    </source>
</evidence>
<feature type="transmembrane region" description="Helical" evidence="10">
    <location>
        <begin position="119"/>
        <end position="142"/>
    </location>
</feature>
<keyword evidence="3" id="KW-1003">Cell membrane</keyword>
<dbReference type="InterPro" id="IPR020846">
    <property type="entry name" value="MFS_dom"/>
</dbReference>
<name>A0A8K0NJF8_9HYPO</name>
<feature type="region of interest" description="Disordered" evidence="9">
    <location>
        <begin position="497"/>
        <end position="548"/>
    </location>
</feature>
<keyword evidence="5 10" id="KW-1133">Transmembrane helix</keyword>
<dbReference type="GO" id="GO:0005886">
    <property type="term" value="C:plasma membrane"/>
    <property type="evidence" value="ECO:0007669"/>
    <property type="project" value="UniProtKB-SubCell"/>
</dbReference>
<dbReference type="EMBL" id="SRPY01000206">
    <property type="protein sequence ID" value="KAG5927110.1"/>
    <property type="molecule type" value="Genomic_DNA"/>
</dbReference>
<proteinExistence type="inferred from homology"/>
<dbReference type="SUPFAM" id="SSF103473">
    <property type="entry name" value="MFS general substrate transporter"/>
    <property type="match status" value="1"/>
</dbReference>
<evidence type="ECO:0000259" key="11">
    <source>
        <dbReference type="PROSITE" id="PS50850"/>
    </source>
</evidence>
<dbReference type="PROSITE" id="PS50850">
    <property type="entry name" value="MFS"/>
    <property type="match status" value="1"/>
</dbReference>
<keyword evidence="13" id="KW-1185">Reference proteome</keyword>
<comment type="similarity">
    <text evidence="8">Belongs to the major facilitator superfamily. DHA1 family. Polyamines/proton antiporter (TC 2.A.1.2.16) subfamily.</text>
</comment>
<dbReference type="Pfam" id="PF07690">
    <property type="entry name" value="MFS_1"/>
    <property type="match status" value="1"/>
</dbReference>
<protein>
    <recommendedName>
        <fullName evidence="11">Major facilitator superfamily (MFS) profile domain-containing protein</fullName>
    </recommendedName>
</protein>
<gene>
    <name evidence="12" type="ORF">E4U42_002589</name>
</gene>
<evidence type="ECO:0000256" key="8">
    <source>
        <dbReference type="ARBA" id="ARBA00038459"/>
    </source>
</evidence>
<feature type="transmembrane region" description="Helical" evidence="10">
    <location>
        <begin position="364"/>
        <end position="383"/>
    </location>
</feature>
<feature type="transmembrane region" description="Helical" evidence="10">
    <location>
        <begin position="51"/>
        <end position="68"/>
    </location>
</feature>
<dbReference type="Gene3D" id="1.20.1250.20">
    <property type="entry name" value="MFS general substrate transporter like domains"/>
    <property type="match status" value="1"/>
</dbReference>